<dbReference type="PANTHER" id="PTHR47552:SF1">
    <property type="entry name" value="PHOSPHORIBOSYLFORMYLGLYCINAMIDINE SYNTHASE SUBUNIT PURQ"/>
    <property type="match status" value="1"/>
</dbReference>
<dbReference type="PROSITE" id="PS51273">
    <property type="entry name" value="GATASE_TYPE_1"/>
    <property type="match status" value="1"/>
</dbReference>
<comment type="catalytic activity">
    <reaction evidence="8">
        <text>N(2)-formyl-N(1)-(5-phospho-beta-D-ribosyl)glycinamide + L-glutamine + ATP + H2O = 2-formamido-N(1)-(5-O-phospho-beta-D-ribosyl)acetamidine + L-glutamate + ADP + phosphate + H(+)</text>
        <dbReference type="Rhea" id="RHEA:17129"/>
        <dbReference type="ChEBI" id="CHEBI:15377"/>
        <dbReference type="ChEBI" id="CHEBI:15378"/>
        <dbReference type="ChEBI" id="CHEBI:29985"/>
        <dbReference type="ChEBI" id="CHEBI:30616"/>
        <dbReference type="ChEBI" id="CHEBI:43474"/>
        <dbReference type="ChEBI" id="CHEBI:58359"/>
        <dbReference type="ChEBI" id="CHEBI:147286"/>
        <dbReference type="ChEBI" id="CHEBI:147287"/>
        <dbReference type="ChEBI" id="CHEBI:456216"/>
        <dbReference type="EC" id="6.3.5.3"/>
    </reaction>
</comment>
<dbReference type="EMBL" id="QZAA01000165">
    <property type="protein sequence ID" value="RQD75278.1"/>
    <property type="molecule type" value="Genomic_DNA"/>
</dbReference>
<dbReference type="InterPro" id="IPR029062">
    <property type="entry name" value="Class_I_gatase-like"/>
</dbReference>
<comment type="function">
    <text evidence="8">Part of the phosphoribosylformylglycinamidine synthase complex involved in the purines biosynthetic pathway. Catalyzes the ATP-dependent conversion of formylglycinamide ribonucleotide (FGAR) and glutamine to yield formylglycinamidine ribonucleotide (FGAM) and glutamate. The FGAM synthase complex is composed of three subunits. PurQ produces an ammonia molecule by converting glutamine to glutamate. PurL transfers the ammonia molecule to FGAR to form FGAM in an ATP-dependent manner. PurS interacts with PurQ and PurL and is thought to assist in the transfer of the ammonia molecule from PurQ to PurL.</text>
</comment>
<keyword evidence="1 8" id="KW-0963">Cytoplasm</keyword>
<dbReference type="SUPFAM" id="SSF52317">
    <property type="entry name" value="Class I glutamine amidotransferase-like"/>
    <property type="match status" value="1"/>
</dbReference>
<dbReference type="Proteomes" id="UP000285138">
    <property type="component" value="Unassembled WGS sequence"/>
</dbReference>
<evidence type="ECO:0000256" key="8">
    <source>
        <dbReference type="HAMAP-Rule" id="MF_00421"/>
    </source>
</evidence>
<evidence type="ECO:0000256" key="7">
    <source>
        <dbReference type="ARBA" id="ARBA00022962"/>
    </source>
</evidence>
<dbReference type="GO" id="GO:0004359">
    <property type="term" value="F:glutaminase activity"/>
    <property type="evidence" value="ECO:0007669"/>
    <property type="project" value="UniProtKB-EC"/>
</dbReference>
<dbReference type="InterPro" id="IPR010075">
    <property type="entry name" value="PRibForGlyAmidine_synth_PurQ"/>
</dbReference>
<dbReference type="GO" id="GO:0005737">
    <property type="term" value="C:cytoplasm"/>
    <property type="evidence" value="ECO:0007669"/>
    <property type="project" value="UniProtKB-SubCell"/>
</dbReference>
<dbReference type="HAMAP" id="MF_00421">
    <property type="entry name" value="PurQ"/>
    <property type="match status" value="1"/>
</dbReference>
<protein>
    <recommendedName>
        <fullName evidence="8">Phosphoribosylformylglycinamidine synthase subunit PurQ</fullName>
        <shortName evidence="8">FGAM synthase</shortName>
        <ecNumber evidence="8">6.3.5.3</ecNumber>
    </recommendedName>
    <alternativeName>
        <fullName evidence="8">Formylglycinamide ribonucleotide amidotransferase subunit I</fullName>
        <shortName evidence="8">FGAR amidotransferase I</shortName>
        <shortName evidence="8">FGAR-AT I</shortName>
    </alternativeName>
    <alternativeName>
        <fullName evidence="8">Glutaminase PurQ</fullName>
        <ecNumber evidence="8">3.5.1.2</ecNumber>
    </alternativeName>
    <alternativeName>
        <fullName evidence="8">Phosphoribosylformylglycinamidine synthase subunit I</fullName>
    </alternativeName>
</protein>
<dbReference type="AlphaFoldDB" id="A0A424YD17"/>
<comment type="caution">
    <text evidence="9">The sequence shown here is derived from an EMBL/GenBank/DDBJ whole genome shotgun (WGS) entry which is preliminary data.</text>
</comment>
<evidence type="ECO:0000256" key="1">
    <source>
        <dbReference type="ARBA" id="ARBA00022490"/>
    </source>
</evidence>
<keyword evidence="5 8" id="KW-0378">Hydrolase</keyword>
<dbReference type="NCBIfam" id="TIGR01737">
    <property type="entry name" value="FGAM_synth_I"/>
    <property type="match status" value="1"/>
</dbReference>
<dbReference type="SMART" id="SM01211">
    <property type="entry name" value="GATase_5"/>
    <property type="match status" value="1"/>
</dbReference>
<keyword evidence="2 8" id="KW-0436">Ligase</keyword>
<gene>
    <name evidence="8 9" type="primary">purQ</name>
    <name evidence="9" type="ORF">D5R97_06475</name>
</gene>
<proteinExistence type="inferred from homology"/>
<comment type="catalytic activity">
    <reaction evidence="8">
        <text>L-glutamine + H2O = L-glutamate + NH4(+)</text>
        <dbReference type="Rhea" id="RHEA:15889"/>
        <dbReference type="ChEBI" id="CHEBI:15377"/>
        <dbReference type="ChEBI" id="CHEBI:28938"/>
        <dbReference type="ChEBI" id="CHEBI:29985"/>
        <dbReference type="ChEBI" id="CHEBI:58359"/>
        <dbReference type="EC" id="3.5.1.2"/>
    </reaction>
</comment>
<feature type="active site" evidence="8">
    <location>
        <position position="205"/>
    </location>
</feature>
<evidence type="ECO:0000256" key="3">
    <source>
        <dbReference type="ARBA" id="ARBA00022741"/>
    </source>
</evidence>
<dbReference type="PANTHER" id="PTHR47552">
    <property type="entry name" value="PHOSPHORIBOSYLFORMYLGLYCINAMIDINE SYNTHASE SUBUNIT PURQ"/>
    <property type="match status" value="1"/>
</dbReference>
<keyword evidence="6 8" id="KW-0067">ATP-binding</keyword>
<evidence type="ECO:0000256" key="6">
    <source>
        <dbReference type="ARBA" id="ARBA00022840"/>
    </source>
</evidence>
<comment type="subcellular location">
    <subcellularLocation>
        <location evidence="8">Cytoplasm</location>
    </subcellularLocation>
</comment>
<evidence type="ECO:0000313" key="9">
    <source>
        <dbReference type="EMBL" id="RQD75278.1"/>
    </source>
</evidence>
<dbReference type="UniPathway" id="UPA00074">
    <property type="reaction ID" value="UER00128"/>
</dbReference>
<keyword evidence="4 8" id="KW-0658">Purine biosynthesis</keyword>
<dbReference type="GO" id="GO:0006189">
    <property type="term" value="P:'de novo' IMP biosynthetic process"/>
    <property type="evidence" value="ECO:0007669"/>
    <property type="project" value="UniProtKB-UniRule"/>
</dbReference>
<evidence type="ECO:0000256" key="5">
    <source>
        <dbReference type="ARBA" id="ARBA00022801"/>
    </source>
</evidence>
<dbReference type="EC" id="6.3.5.3" evidence="8"/>
<dbReference type="CDD" id="cd01740">
    <property type="entry name" value="GATase1_FGAR_AT"/>
    <property type="match status" value="1"/>
</dbReference>
<evidence type="ECO:0000256" key="2">
    <source>
        <dbReference type="ARBA" id="ARBA00022598"/>
    </source>
</evidence>
<feature type="active site" evidence="8">
    <location>
        <position position="203"/>
    </location>
</feature>
<dbReference type="NCBIfam" id="NF002957">
    <property type="entry name" value="PRK03619.1"/>
    <property type="match status" value="1"/>
</dbReference>
<evidence type="ECO:0000256" key="4">
    <source>
        <dbReference type="ARBA" id="ARBA00022755"/>
    </source>
</evidence>
<dbReference type="Gene3D" id="3.40.50.880">
    <property type="match status" value="1"/>
</dbReference>
<dbReference type="GO" id="GO:0004642">
    <property type="term" value="F:phosphoribosylformylglycinamidine synthase activity"/>
    <property type="evidence" value="ECO:0007669"/>
    <property type="project" value="UniProtKB-UniRule"/>
</dbReference>
<keyword evidence="7 8" id="KW-0315">Glutamine amidotransferase</keyword>
<comment type="pathway">
    <text evidence="8">Purine metabolism; IMP biosynthesis via de novo pathway; 5-amino-1-(5-phospho-D-ribosyl)imidazole from N(2)-formyl-N(1)-(5-phospho-D-ribosyl)glycinamide: step 1/2.</text>
</comment>
<organism evidence="9 10">
    <name type="scientific">Candidatus Syntrophonatronum acetioxidans</name>
    <dbReference type="NCBI Taxonomy" id="1795816"/>
    <lineage>
        <taxon>Bacteria</taxon>
        <taxon>Bacillati</taxon>
        <taxon>Bacillota</taxon>
        <taxon>Clostridia</taxon>
        <taxon>Eubacteriales</taxon>
        <taxon>Syntrophomonadaceae</taxon>
        <taxon>Candidatus Syntrophonatronum</taxon>
    </lineage>
</organism>
<dbReference type="PIRSF" id="PIRSF001586">
    <property type="entry name" value="FGAM_synth_I"/>
    <property type="match status" value="1"/>
</dbReference>
<sequence>MKFGVVVFPGSNCDLDAYYTIKDVMKQQVEYLWHKEKDLKGVDCVVLPGGFTYGDYLRPGAIASLSPVVESIIEFAHQGGLVLGICNGFQVLTEANLLPGALYLNLSLQFRCVFTHLLVENSNTPFTNLAGNKKILKIPVAHGDGNYYADPETLKTLEKENRIVFRYCTPGGEITREANPNGSLANIAGICNEKGNVLGMMPHPERAGEEILGSSDGKIVFDSILEFWGERR</sequence>
<dbReference type="Pfam" id="PF13507">
    <property type="entry name" value="GATase_5"/>
    <property type="match status" value="1"/>
</dbReference>
<accession>A0A424YD17</accession>
<dbReference type="GO" id="GO:0005524">
    <property type="term" value="F:ATP binding"/>
    <property type="evidence" value="ECO:0007669"/>
    <property type="project" value="UniProtKB-KW"/>
</dbReference>
<reference evidence="9 10" key="1">
    <citation type="submission" date="2018-08" db="EMBL/GenBank/DDBJ databases">
        <title>The metabolism and importance of syntrophic acetate oxidation coupled to methane or sulfide production in haloalkaline environments.</title>
        <authorList>
            <person name="Timmers P.H.A."/>
            <person name="Vavourakis C.D."/>
            <person name="Sorokin D.Y."/>
            <person name="Sinninghe Damste J.S."/>
            <person name="Muyzer G."/>
            <person name="Stams A.J.M."/>
            <person name="Plugge C.M."/>
        </authorList>
    </citation>
    <scope>NUCLEOTIDE SEQUENCE [LARGE SCALE GENOMIC DNA]</scope>
    <source>
        <strain evidence="9">MSAO_Bac1</strain>
    </source>
</reference>
<dbReference type="EC" id="3.5.1.2" evidence="8"/>
<name>A0A424YD17_9FIRM</name>
<evidence type="ECO:0000313" key="10">
    <source>
        <dbReference type="Proteomes" id="UP000285138"/>
    </source>
</evidence>
<comment type="subunit">
    <text evidence="8">Part of the FGAM synthase complex composed of 1 PurL, 1 PurQ and 2 PurS subunits.</text>
</comment>
<keyword evidence="3 8" id="KW-0547">Nucleotide-binding</keyword>
<feature type="active site" description="Nucleophile" evidence="8">
    <location>
        <position position="86"/>
    </location>
</feature>